<dbReference type="Proteomes" id="UP000886501">
    <property type="component" value="Unassembled WGS sequence"/>
</dbReference>
<dbReference type="EMBL" id="MU118125">
    <property type="protein sequence ID" value="KAF9644675.1"/>
    <property type="molecule type" value="Genomic_DNA"/>
</dbReference>
<evidence type="ECO:0000313" key="1">
    <source>
        <dbReference type="EMBL" id="KAF9644675.1"/>
    </source>
</evidence>
<evidence type="ECO:0000313" key="2">
    <source>
        <dbReference type="Proteomes" id="UP000886501"/>
    </source>
</evidence>
<accession>A0ACB6Z4K1</accession>
<comment type="caution">
    <text evidence="1">The sequence shown here is derived from an EMBL/GenBank/DDBJ whole genome shotgun (WGS) entry which is preliminary data.</text>
</comment>
<sequence>MSRQPTVRSAVIPVSTQSTQPTQSTPELTLKIPSPSTSVSPGQLPDVPKRDRWGWMRRYPVPITFSTLIFFVLLMIMIMLLRLNSDVEYLYGQVPYNVTGVAIVGHNYLLDLDKRTLSIQWEVIGCGAHKLSTYQRSQNIGASETCGPFDRAIDVYLNDATKPAFSFDPDHLPVSSTLGALYIQSLMSFGMEHQLNAYPASIYFPATKTRHLLDQQLTAPFDRYVLSAFVFVIDTATNQSVSITRFASADPLNHFITHFTDAPTTNKFTYDAGRGPATVDVESRALELDVRRSLRSRGFTMCMWVINWALTSGTVYITLVVLVNTEKMSDGVLALPITVILTIPTIRGLYVGTQPFDVVGFFLQIIIVALCSLTLLYLVIKPSPPKDPK</sequence>
<reference evidence="1" key="2">
    <citation type="journal article" date="2020" name="Nat. Commun.">
        <title>Large-scale genome sequencing of mycorrhizal fungi provides insights into the early evolution of symbiotic traits.</title>
        <authorList>
            <person name="Miyauchi S."/>
            <person name="Kiss E."/>
            <person name="Kuo A."/>
            <person name="Drula E."/>
            <person name="Kohler A."/>
            <person name="Sanchez-Garcia M."/>
            <person name="Morin E."/>
            <person name="Andreopoulos B."/>
            <person name="Barry K.W."/>
            <person name="Bonito G."/>
            <person name="Buee M."/>
            <person name="Carver A."/>
            <person name="Chen C."/>
            <person name="Cichocki N."/>
            <person name="Clum A."/>
            <person name="Culley D."/>
            <person name="Crous P.W."/>
            <person name="Fauchery L."/>
            <person name="Girlanda M."/>
            <person name="Hayes R.D."/>
            <person name="Keri Z."/>
            <person name="LaButti K."/>
            <person name="Lipzen A."/>
            <person name="Lombard V."/>
            <person name="Magnuson J."/>
            <person name="Maillard F."/>
            <person name="Murat C."/>
            <person name="Nolan M."/>
            <person name="Ohm R.A."/>
            <person name="Pangilinan J."/>
            <person name="Pereira M.F."/>
            <person name="Perotto S."/>
            <person name="Peter M."/>
            <person name="Pfister S."/>
            <person name="Riley R."/>
            <person name="Sitrit Y."/>
            <person name="Stielow J.B."/>
            <person name="Szollosi G."/>
            <person name="Zifcakova L."/>
            <person name="Stursova M."/>
            <person name="Spatafora J.W."/>
            <person name="Tedersoo L."/>
            <person name="Vaario L.M."/>
            <person name="Yamada A."/>
            <person name="Yan M."/>
            <person name="Wang P."/>
            <person name="Xu J."/>
            <person name="Bruns T."/>
            <person name="Baldrian P."/>
            <person name="Vilgalys R."/>
            <person name="Dunand C."/>
            <person name="Henrissat B."/>
            <person name="Grigoriev I.V."/>
            <person name="Hibbett D."/>
            <person name="Nagy L.G."/>
            <person name="Martin F.M."/>
        </authorList>
    </citation>
    <scope>NUCLEOTIDE SEQUENCE</scope>
    <source>
        <strain evidence="1">P2</strain>
    </source>
</reference>
<name>A0ACB6Z4K1_THEGA</name>
<protein>
    <submittedName>
        <fullName evidence="1">Uncharacterized protein</fullName>
    </submittedName>
</protein>
<keyword evidence="2" id="KW-1185">Reference proteome</keyword>
<reference evidence="1" key="1">
    <citation type="submission" date="2019-10" db="EMBL/GenBank/DDBJ databases">
        <authorList>
            <consortium name="DOE Joint Genome Institute"/>
            <person name="Kuo A."/>
            <person name="Miyauchi S."/>
            <person name="Kiss E."/>
            <person name="Drula E."/>
            <person name="Kohler A."/>
            <person name="Sanchez-Garcia M."/>
            <person name="Andreopoulos B."/>
            <person name="Barry K.W."/>
            <person name="Bonito G."/>
            <person name="Buee M."/>
            <person name="Carver A."/>
            <person name="Chen C."/>
            <person name="Cichocki N."/>
            <person name="Clum A."/>
            <person name="Culley D."/>
            <person name="Crous P.W."/>
            <person name="Fauchery L."/>
            <person name="Girlanda M."/>
            <person name="Hayes R."/>
            <person name="Keri Z."/>
            <person name="Labutti K."/>
            <person name="Lipzen A."/>
            <person name="Lombard V."/>
            <person name="Magnuson J."/>
            <person name="Maillard F."/>
            <person name="Morin E."/>
            <person name="Murat C."/>
            <person name="Nolan M."/>
            <person name="Ohm R."/>
            <person name="Pangilinan J."/>
            <person name="Pereira M."/>
            <person name="Perotto S."/>
            <person name="Peter M."/>
            <person name="Riley R."/>
            <person name="Sitrit Y."/>
            <person name="Stielow B."/>
            <person name="Szollosi G."/>
            <person name="Zifcakova L."/>
            <person name="Stursova M."/>
            <person name="Spatafora J.W."/>
            <person name="Tedersoo L."/>
            <person name="Vaario L.-M."/>
            <person name="Yamada A."/>
            <person name="Yan M."/>
            <person name="Wang P."/>
            <person name="Xu J."/>
            <person name="Bruns T."/>
            <person name="Baldrian P."/>
            <person name="Vilgalys R."/>
            <person name="Henrissat B."/>
            <person name="Grigoriev I.V."/>
            <person name="Hibbett D."/>
            <person name="Nagy L.G."/>
            <person name="Martin F.M."/>
        </authorList>
    </citation>
    <scope>NUCLEOTIDE SEQUENCE</scope>
    <source>
        <strain evidence="1">P2</strain>
    </source>
</reference>
<gene>
    <name evidence="1" type="ORF">BDM02DRAFT_3190381</name>
</gene>
<organism evidence="1 2">
    <name type="scientific">Thelephora ganbajun</name>
    <name type="common">Ganba fungus</name>
    <dbReference type="NCBI Taxonomy" id="370292"/>
    <lineage>
        <taxon>Eukaryota</taxon>
        <taxon>Fungi</taxon>
        <taxon>Dikarya</taxon>
        <taxon>Basidiomycota</taxon>
        <taxon>Agaricomycotina</taxon>
        <taxon>Agaricomycetes</taxon>
        <taxon>Thelephorales</taxon>
        <taxon>Thelephoraceae</taxon>
        <taxon>Thelephora</taxon>
    </lineage>
</organism>
<proteinExistence type="predicted"/>